<dbReference type="RefSeq" id="XP_042933206.1">
    <property type="nucleotide sequence ID" value="XM_043077272.1"/>
</dbReference>
<proteinExistence type="predicted"/>
<reference evidence="1 3" key="1">
    <citation type="journal article" date="2007" name="Science">
        <title>Draft genome of the filarial nematode parasite Brugia malayi.</title>
        <authorList>
            <person name="Ghedin E."/>
            <person name="Wang S."/>
            <person name="Spiro D."/>
            <person name="Caler E."/>
            <person name="Zhao Q."/>
            <person name="Crabtree J."/>
            <person name="Allen J.E."/>
            <person name="Delcher A.L."/>
            <person name="Guiliano D.B."/>
            <person name="Miranda-Saavedra D."/>
            <person name="Angiuoli S.V."/>
            <person name="Creasy T."/>
            <person name="Amedeo P."/>
            <person name="Haas B."/>
            <person name="El-Sayed N.M."/>
            <person name="Wortman J.R."/>
            <person name="Feldblyum T."/>
            <person name="Tallon L."/>
            <person name="Schatz M."/>
            <person name="Shumway M."/>
            <person name="Koo H."/>
            <person name="Salzberg S.L."/>
            <person name="Schobel S."/>
            <person name="Pertea M."/>
            <person name="Pop M."/>
            <person name="White O."/>
            <person name="Barton G.J."/>
            <person name="Carlow C.K."/>
            <person name="Crawford M.J."/>
            <person name="Daub J."/>
            <person name="Dimmic M.W."/>
            <person name="Estes C.F."/>
            <person name="Foster J.M."/>
            <person name="Ganatra M."/>
            <person name="Gregory W.F."/>
            <person name="Johnson N.M."/>
            <person name="Jin J."/>
            <person name="Komuniecki R."/>
            <person name="Korf I."/>
            <person name="Kumar S."/>
            <person name="Laney S."/>
            <person name="Li B.W."/>
            <person name="Li W."/>
            <person name="Lindblom T.H."/>
            <person name="Lustigman S."/>
            <person name="Ma D."/>
            <person name="Maina C.V."/>
            <person name="Martin D.M."/>
            <person name="McCarter J.P."/>
            <person name="McReynolds L."/>
            <person name="Mitreva M."/>
            <person name="Nutman T.B."/>
            <person name="Parkinson J."/>
            <person name="Peregrin-Alvarez J.M."/>
            <person name="Poole C."/>
            <person name="Ren Q."/>
            <person name="Saunders L."/>
            <person name="Sluder A.E."/>
            <person name="Smith K."/>
            <person name="Stanke M."/>
            <person name="Unnasch T.R."/>
            <person name="Ware J."/>
            <person name="Wei A.D."/>
            <person name="Weil G."/>
            <person name="Williams D.J."/>
            <person name="Zhang Y."/>
            <person name="Williams S.A."/>
            <person name="Fraser-Liggett C."/>
            <person name="Slatko B."/>
            <person name="Blaxter M.L."/>
            <person name="Scott A.L."/>
        </authorList>
    </citation>
    <scope>NUCLEOTIDE SEQUENCE</scope>
    <source>
        <strain evidence="1 3">FR3</strain>
    </source>
</reference>
<reference evidence="1" key="2">
    <citation type="submission" date="2012-12" db="EMBL/GenBank/DDBJ databases">
        <authorList>
            <person name="Gao Y.W."/>
            <person name="Fan S.T."/>
            <person name="Sun H.T."/>
            <person name="Wang Z."/>
            <person name="Gao X.L."/>
            <person name="Li Y.G."/>
            <person name="Wang T.C."/>
            <person name="Zhang K."/>
            <person name="Xu W.W."/>
            <person name="Yu Z.J."/>
            <person name="Xia X.Z."/>
        </authorList>
    </citation>
    <scope>NUCLEOTIDE SEQUENCE</scope>
    <source>
        <strain evidence="1">FR3</strain>
    </source>
</reference>
<dbReference type="WormBase" id="Bm14265">
    <property type="protein sequence ID" value="BM33543"/>
    <property type="gene ID" value="WBGene00234526"/>
</dbReference>
<evidence type="ECO:0000313" key="2">
    <source>
        <dbReference type="EMBL" id="VIO91835.1"/>
    </source>
</evidence>
<protein>
    <submittedName>
        <fullName evidence="1 4">Bm14265</fullName>
    </submittedName>
</protein>
<reference evidence="2" key="3">
    <citation type="submission" date="2019-04" db="EMBL/GenBank/DDBJ databases">
        <authorList>
            <person name="Howe K."/>
            <person name="Paulini M."/>
            <person name="Williams G."/>
        </authorList>
    </citation>
    <scope>NUCLEOTIDE SEQUENCE [LARGE SCALE GENOMIC DNA]</scope>
    <source>
        <strain evidence="2">FR3</strain>
    </source>
</reference>
<accession>A0A0K0J0P6</accession>
<dbReference type="AlphaFoldDB" id="A0A0K0J0P6"/>
<reference evidence="4" key="4">
    <citation type="submission" date="2019-12" db="UniProtKB">
        <authorList>
            <consortium name="WormBaseParasite"/>
        </authorList>
    </citation>
    <scope>IDENTIFICATION</scope>
</reference>
<evidence type="ECO:0000313" key="3">
    <source>
        <dbReference type="Proteomes" id="UP000006672"/>
    </source>
</evidence>
<dbReference type="WBParaSite" id="Bm14265.1">
    <property type="protein sequence ID" value="Bm14265.1"/>
    <property type="gene ID" value="WBGene00234526"/>
</dbReference>
<name>A0A0K0J0P6_BRUMA</name>
<accession>A0A4E9F510</accession>
<organism evidence="3 4">
    <name type="scientific">Brugia malayi</name>
    <name type="common">Filarial nematode worm</name>
    <dbReference type="NCBI Taxonomy" id="6279"/>
    <lineage>
        <taxon>Eukaryota</taxon>
        <taxon>Metazoa</taxon>
        <taxon>Ecdysozoa</taxon>
        <taxon>Nematoda</taxon>
        <taxon>Chromadorea</taxon>
        <taxon>Rhabditida</taxon>
        <taxon>Spirurina</taxon>
        <taxon>Spiruromorpha</taxon>
        <taxon>Filarioidea</taxon>
        <taxon>Onchocercidae</taxon>
        <taxon>Brugia</taxon>
    </lineage>
</organism>
<gene>
    <name evidence="1 4 5" type="ORF">Bm14265</name>
    <name evidence="2" type="ORF">BM_BM14265</name>
    <name evidence="1" type="ORF">BM_Bm14265</name>
</gene>
<dbReference type="EMBL" id="LN857010">
    <property type="protein sequence ID" value="CDP99702.1"/>
    <property type="molecule type" value="Genomic_DNA"/>
</dbReference>
<evidence type="ECO:0000313" key="1">
    <source>
        <dbReference type="EMBL" id="CDP99702.1"/>
    </source>
</evidence>
<sequence>MDSPWLIDDASGLSNLQNAMYDAHKTVYNENGHQAVSYTTSLENDSKFTDIQKTSIELTSDQLHFLDYR</sequence>
<dbReference type="KEGG" id="bmy:BM_BM14265"/>
<evidence type="ECO:0000313" key="4">
    <source>
        <dbReference type="WBParaSite" id="Bm14265.1"/>
    </source>
</evidence>
<dbReference type="GeneID" id="66058023"/>
<dbReference type="Proteomes" id="UP000006672">
    <property type="component" value="Unassembled WGS sequence"/>
</dbReference>
<evidence type="ECO:0000313" key="5">
    <source>
        <dbReference type="WormBase" id="Bm14265"/>
    </source>
</evidence>
<keyword evidence="3" id="KW-1185">Reference proteome</keyword>
<dbReference type="EMBL" id="CAAKNF010000192">
    <property type="protein sequence ID" value="VIO91835.1"/>
    <property type="molecule type" value="Genomic_DNA"/>
</dbReference>
<dbReference type="CTD" id="66058023"/>